<proteinExistence type="predicted"/>
<reference evidence="2" key="1">
    <citation type="submission" date="2020-07" db="EMBL/GenBank/DDBJ databases">
        <title>Ethylene signaling mediates host invasion by parasitic plants.</title>
        <authorList>
            <person name="Yoshida S."/>
        </authorList>
    </citation>
    <scope>NUCLEOTIDE SEQUENCE</scope>
    <source>
        <strain evidence="2">Okayama</strain>
    </source>
</reference>
<feature type="chain" id="PRO_5032891501" evidence="1">
    <location>
        <begin position="21"/>
        <end position="51"/>
    </location>
</feature>
<evidence type="ECO:0000256" key="1">
    <source>
        <dbReference type="SAM" id="SignalP"/>
    </source>
</evidence>
<comment type="caution">
    <text evidence="2">The sequence shown here is derived from an EMBL/GenBank/DDBJ whole genome shotgun (WGS) entry which is preliminary data.</text>
</comment>
<feature type="signal peptide" evidence="1">
    <location>
        <begin position="1"/>
        <end position="20"/>
    </location>
</feature>
<dbReference type="Proteomes" id="UP000653305">
    <property type="component" value="Unassembled WGS sequence"/>
</dbReference>
<evidence type="ECO:0000313" key="2">
    <source>
        <dbReference type="EMBL" id="GFP91996.1"/>
    </source>
</evidence>
<keyword evidence="1" id="KW-0732">Signal</keyword>
<accession>A0A830BYX7</accession>
<organism evidence="2 3">
    <name type="scientific">Phtheirospermum japonicum</name>
    <dbReference type="NCBI Taxonomy" id="374723"/>
    <lineage>
        <taxon>Eukaryota</taxon>
        <taxon>Viridiplantae</taxon>
        <taxon>Streptophyta</taxon>
        <taxon>Embryophyta</taxon>
        <taxon>Tracheophyta</taxon>
        <taxon>Spermatophyta</taxon>
        <taxon>Magnoliopsida</taxon>
        <taxon>eudicotyledons</taxon>
        <taxon>Gunneridae</taxon>
        <taxon>Pentapetalae</taxon>
        <taxon>asterids</taxon>
        <taxon>lamiids</taxon>
        <taxon>Lamiales</taxon>
        <taxon>Orobanchaceae</taxon>
        <taxon>Orobanchaceae incertae sedis</taxon>
        <taxon>Phtheirospermum</taxon>
    </lineage>
</organism>
<protein>
    <submittedName>
        <fullName evidence="2">NAD(P)H-quinone oxidoreductase subunit 5 chloroplastic</fullName>
    </submittedName>
</protein>
<keyword evidence="3" id="KW-1185">Reference proteome</keyword>
<sequence>MKSILLLLLCVIFYYLPVQSPNLHNFPFMYGYLMLWRDPLLFRPIEMKSLG</sequence>
<name>A0A830BYX7_9LAMI</name>
<evidence type="ECO:0000313" key="3">
    <source>
        <dbReference type="Proteomes" id="UP000653305"/>
    </source>
</evidence>
<dbReference type="AlphaFoldDB" id="A0A830BYX7"/>
<gene>
    <name evidence="2" type="ORF">PHJA_001343700</name>
</gene>
<dbReference type="EMBL" id="BMAC01000262">
    <property type="protein sequence ID" value="GFP91996.1"/>
    <property type="molecule type" value="Genomic_DNA"/>
</dbReference>